<feature type="signal peptide" evidence="1">
    <location>
        <begin position="1"/>
        <end position="23"/>
    </location>
</feature>
<dbReference type="AlphaFoldDB" id="A0A1G9IB05"/>
<dbReference type="Proteomes" id="UP000199053">
    <property type="component" value="Unassembled WGS sequence"/>
</dbReference>
<evidence type="ECO:0000256" key="1">
    <source>
        <dbReference type="SAM" id="SignalP"/>
    </source>
</evidence>
<organism evidence="2 3">
    <name type="scientific">Maridesulfovibrio ferrireducens</name>
    <dbReference type="NCBI Taxonomy" id="246191"/>
    <lineage>
        <taxon>Bacteria</taxon>
        <taxon>Pseudomonadati</taxon>
        <taxon>Thermodesulfobacteriota</taxon>
        <taxon>Desulfovibrionia</taxon>
        <taxon>Desulfovibrionales</taxon>
        <taxon>Desulfovibrionaceae</taxon>
        <taxon>Maridesulfovibrio</taxon>
    </lineage>
</organism>
<keyword evidence="3" id="KW-1185">Reference proteome</keyword>
<dbReference type="InterPro" id="IPR019613">
    <property type="entry name" value="DUF4198"/>
</dbReference>
<dbReference type="EMBL" id="FNGA01000003">
    <property type="protein sequence ID" value="SDL22292.1"/>
    <property type="molecule type" value="Genomic_DNA"/>
</dbReference>
<reference evidence="3" key="1">
    <citation type="submission" date="2016-10" db="EMBL/GenBank/DDBJ databases">
        <authorList>
            <person name="Varghese N."/>
            <person name="Submissions S."/>
        </authorList>
    </citation>
    <scope>NUCLEOTIDE SEQUENCE [LARGE SCALE GENOMIC DNA]</scope>
    <source>
        <strain evidence="3">DSM 16995</strain>
    </source>
</reference>
<proteinExistence type="predicted"/>
<keyword evidence="1" id="KW-0732">Signal</keyword>
<evidence type="ECO:0000313" key="2">
    <source>
        <dbReference type="EMBL" id="SDL22292.1"/>
    </source>
</evidence>
<dbReference type="Pfam" id="PF10670">
    <property type="entry name" value="DUF4198"/>
    <property type="match status" value="1"/>
</dbReference>
<name>A0A1G9IB05_9BACT</name>
<gene>
    <name evidence="2" type="ORF">SAMN05660337_2511</name>
</gene>
<protein>
    <submittedName>
        <fullName evidence="2">Cobalt/nickel transport protein</fullName>
    </submittedName>
</protein>
<dbReference type="STRING" id="246191.SAMN05660337_2511"/>
<dbReference type="OrthoDB" id="9780723at2"/>
<sequence>MKKILIALIASIALFAAAASAHAHFGMLIPDTSIVSPEKKTINMELSFAHPFELAGMDLVKPKKFSVYHEGKETDLLSSLKKSKFLGHNGFTTSFKFKRPGMYTFFMEPTPYPEPAEDNYIIHYTKTIVSAFNEGEDWNKPLGVKTEIVPLTRPWGNYSGNVFQGIVLLDGKPAPYTRVEVELYNKDSKYKAPYECMVTQEVLCDANGVFTFACPKSGWWGFAALNDADYKIKGKTVELGAVLWIEMFSY</sequence>
<feature type="chain" id="PRO_5011546515" evidence="1">
    <location>
        <begin position="24"/>
        <end position="250"/>
    </location>
</feature>
<evidence type="ECO:0000313" key="3">
    <source>
        <dbReference type="Proteomes" id="UP000199053"/>
    </source>
</evidence>
<dbReference type="RefSeq" id="WP_092161574.1">
    <property type="nucleotide sequence ID" value="NZ_FNGA01000003.1"/>
</dbReference>
<accession>A0A1G9IB05</accession>